<feature type="disulfide bond" evidence="5">
    <location>
        <begin position="26"/>
        <end position="130"/>
    </location>
</feature>
<name>A0ABD3W5P3_SINWO</name>
<proteinExistence type="predicted"/>
<evidence type="ECO:0000256" key="2">
    <source>
        <dbReference type="ARBA" id="ARBA00022525"/>
    </source>
</evidence>
<organism evidence="8 9">
    <name type="scientific">Sinanodonta woodiana</name>
    <name type="common">Chinese pond mussel</name>
    <name type="synonym">Anodonta woodiana</name>
    <dbReference type="NCBI Taxonomy" id="1069815"/>
    <lineage>
        <taxon>Eukaryota</taxon>
        <taxon>Metazoa</taxon>
        <taxon>Spiralia</taxon>
        <taxon>Lophotrochozoa</taxon>
        <taxon>Mollusca</taxon>
        <taxon>Bivalvia</taxon>
        <taxon>Autobranchia</taxon>
        <taxon>Heteroconchia</taxon>
        <taxon>Palaeoheterodonta</taxon>
        <taxon>Unionida</taxon>
        <taxon>Unionoidea</taxon>
        <taxon>Unionidae</taxon>
        <taxon>Unioninae</taxon>
        <taxon>Sinanodonta</taxon>
    </lineage>
</organism>
<dbReference type="PANTHER" id="PTHR11844">
    <property type="entry name" value="METALLOPROTEASE INHIBITOR"/>
    <property type="match status" value="1"/>
</dbReference>
<keyword evidence="4" id="KW-0479">Metal-binding</keyword>
<reference evidence="8 9" key="1">
    <citation type="submission" date="2024-11" db="EMBL/GenBank/DDBJ databases">
        <title>Chromosome-level genome assembly of the freshwater bivalve Anodonta woodiana.</title>
        <authorList>
            <person name="Chen X."/>
        </authorList>
    </citation>
    <scope>NUCLEOTIDE SEQUENCE [LARGE SCALE GENOMIC DNA]</scope>
    <source>
        <strain evidence="8">MN2024</strain>
        <tissue evidence="8">Gills</tissue>
    </source>
</reference>
<keyword evidence="6" id="KW-0732">Signal</keyword>
<comment type="caution">
    <text evidence="8">The sequence shown here is derived from an EMBL/GenBank/DDBJ whole genome shotgun (WGS) entry which is preliminary data.</text>
</comment>
<protein>
    <recommendedName>
        <fullName evidence="7">NTR domain-containing protein</fullName>
    </recommendedName>
</protein>
<dbReference type="InterPro" id="IPR001134">
    <property type="entry name" value="Netrin_domain"/>
</dbReference>
<gene>
    <name evidence="8" type="ORF">ACJMK2_041909</name>
</gene>
<feature type="chain" id="PRO_5044766938" description="NTR domain-containing protein" evidence="6">
    <location>
        <begin position="24"/>
        <end position="161"/>
    </location>
</feature>
<keyword evidence="3 5" id="KW-1015">Disulfide bond</keyword>
<dbReference type="PANTHER" id="PTHR11844:SF25">
    <property type="entry name" value="NTR DOMAIN-CONTAINING PROTEIN"/>
    <property type="match status" value="1"/>
</dbReference>
<evidence type="ECO:0000256" key="4">
    <source>
        <dbReference type="PIRSR" id="PIRSR601820-1"/>
    </source>
</evidence>
<dbReference type="AlphaFoldDB" id="A0ABD3W5P3"/>
<dbReference type="InterPro" id="IPR008993">
    <property type="entry name" value="TIMP-like_OB-fold"/>
</dbReference>
<dbReference type="PROSITE" id="PS50189">
    <property type="entry name" value="NTR"/>
    <property type="match status" value="1"/>
</dbReference>
<dbReference type="Proteomes" id="UP001634394">
    <property type="component" value="Unassembled WGS sequence"/>
</dbReference>
<feature type="binding site" evidence="4">
    <location>
        <position position="24"/>
    </location>
    <ligand>
        <name>Zn(2+)</name>
        <dbReference type="ChEBI" id="CHEBI:29105"/>
        <note>ligand shared with metalloproteinase partner</note>
    </ligand>
</feature>
<dbReference type="InterPro" id="IPR001820">
    <property type="entry name" value="TIMP"/>
</dbReference>
<evidence type="ECO:0000256" key="6">
    <source>
        <dbReference type="SAM" id="SignalP"/>
    </source>
</evidence>
<keyword evidence="9" id="KW-1185">Reference proteome</keyword>
<comment type="subcellular location">
    <subcellularLocation>
        <location evidence="1">Secreted</location>
    </subcellularLocation>
</comment>
<sequence length="161" mass="18152">MEKKAFFLQSLLVLIVTIQTISACQCDIPGTLTQSICANKTLVMATATAYGLYDTADNEVADLSKAARAEYFMHIITVYNKGKKQFLEENYFVLITTKREMECGVVLELNKEYIIAGTAGLKNALYVNSCDFLEPVSWDELSNEEFEIRHDLLNQQSEIIC</sequence>
<dbReference type="EMBL" id="JBJQND010000008">
    <property type="protein sequence ID" value="KAL3869199.1"/>
    <property type="molecule type" value="Genomic_DNA"/>
</dbReference>
<evidence type="ECO:0000256" key="3">
    <source>
        <dbReference type="ARBA" id="ARBA00023157"/>
    </source>
</evidence>
<dbReference type="SUPFAM" id="SSF50242">
    <property type="entry name" value="TIMP-like"/>
    <property type="match status" value="1"/>
</dbReference>
<feature type="disulfide bond" evidence="5">
    <location>
        <begin position="24"/>
        <end position="103"/>
    </location>
</feature>
<evidence type="ECO:0000259" key="7">
    <source>
        <dbReference type="PROSITE" id="PS50189"/>
    </source>
</evidence>
<dbReference type="PROSITE" id="PS51257">
    <property type="entry name" value="PROKAR_LIPOPROTEIN"/>
    <property type="match status" value="1"/>
</dbReference>
<evidence type="ECO:0000256" key="1">
    <source>
        <dbReference type="ARBA" id="ARBA00004613"/>
    </source>
</evidence>
<accession>A0ABD3W5P3</accession>
<evidence type="ECO:0000256" key="5">
    <source>
        <dbReference type="PIRSR" id="PIRSR601820-3"/>
    </source>
</evidence>
<feature type="domain" description="NTR" evidence="7">
    <location>
        <begin position="24"/>
        <end position="161"/>
    </location>
</feature>
<dbReference type="Gene3D" id="2.40.50.120">
    <property type="match status" value="1"/>
</dbReference>
<keyword evidence="2" id="KW-0964">Secreted</keyword>
<evidence type="ECO:0000313" key="9">
    <source>
        <dbReference type="Proteomes" id="UP001634394"/>
    </source>
</evidence>
<dbReference type="GO" id="GO:0005576">
    <property type="term" value="C:extracellular region"/>
    <property type="evidence" value="ECO:0007669"/>
    <property type="project" value="UniProtKB-SubCell"/>
</dbReference>
<dbReference type="Pfam" id="PF00965">
    <property type="entry name" value="TIMP"/>
    <property type="match status" value="1"/>
</dbReference>
<feature type="signal peptide" evidence="6">
    <location>
        <begin position="1"/>
        <end position="23"/>
    </location>
</feature>
<keyword evidence="4" id="KW-0862">Zinc</keyword>
<evidence type="ECO:0000313" key="8">
    <source>
        <dbReference type="EMBL" id="KAL3869199.1"/>
    </source>
</evidence>